<dbReference type="KEGG" id="dwu:DVJ83_15230"/>
<keyword evidence="3" id="KW-0614">Plasmid</keyword>
<accession>A0A345ILF9</accession>
<dbReference type="Pfam" id="PF13392">
    <property type="entry name" value="HNH_3"/>
    <property type="match status" value="1"/>
</dbReference>
<dbReference type="Gene3D" id="3.90.75.20">
    <property type="match status" value="1"/>
</dbReference>
<feature type="domain" description="HNH nuclease" evidence="2">
    <location>
        <begin position="11"/>
        <end position="54"/>
    </location>
</feature>
<dbReference type="RefSeq" id="WP_114673213.1">
    <property type="nucleotide sequence ID" value="NZ_CP031162.1"/>
</dbReference>
<keyword evidence="3" id="KW-0540">Nuclease</keyword>
<evidence type="ECO:0000256" key="1">
    <source>
        <dbReference type="SAM" id="MobiDB-lite"/>
    </source>
</evidence>
<dbReference type="EMBL" id="CP031162">
    <property type="protein sequence ID" value="AXH00532.1"/>
    <property type="molecule type" value="Genomic_DNA"/>
</dbReference>
<gene>
    <name evidence="3" type="ORF">DVJ83_15230</name>
</gene>
<dbReference type="SUPFAM" id="SSF54060">
    <property type="entry name" value="His-Me finger endonucleases"/>
    <property type="match status" value="1"/>
</dbReference>
<dbReference type="InterPro" id="IPR044925">
    <property type="entry name" value="His-Me_finger_sf"/>
</dbReference>
<geneLocation type="plasmid" evidence="4">
    <name>pdrdiv</name>
</geneLocation>
<dbReference type="InterPro" id="IPR003615">
    <property type="entry name" value="HNH_nuc"/>
</dbReference>
<dbReference type="GO" id="GO:0004519">
    <property type="term" value="F:endonuclease activity"/>
    <property type="evidence" value="ECO:0007669"/>
    <property type="project" value="UniProtKB-KW"/>
</dbReference>
<evidence type="ECO:0000313" key="3">
    <source>
        <dbReference type="EMBL" id="AXH00532.1"/>
    </source>
</evidence>
<dbReference type="AlphaFoldDB" id="A0A345ILF9"/>
<organism evidence="3 4">
    <name type="scientific">Deinococcus wulumuqiensis</name>
    <dbReference type="NCBI Taxonomy" id="980427"/>
    <lineage>
        <taxon>Bacteria</taxon>
        <taxon>Thermotogati</taxon>
        <taxon>Deinococcota</taxon>
        <taxon>Deinococci</taxon>
        <taxon>Deinococcales</taxon>
        <taxon>Deinococcaceae</taxon>
        <taxon>Deinococcus</taxon>
    </lineage>
</organism>
<proteinExistence type="predicted"/>
<protein>
    <submittedName>
        <fullName evidence="3">HNH endonuclease</fullName>
    </submittedName>
</protein>
<sequence length="123" mass="13932">MRDPLTGKRVFTHRWLVEQTLGRPLLPREVVHHKDGNSLNNDLGNLIVLPSQRVHAHAEFHARRAQTGMPSLFPELFATIPDESFGGLFDHVLIWRGQEPPLRPRKKRPSVSPDAQTPALLTP</sequence>
<feature type="region of interest" description="Disordered" evidence="1">
    <location>
        <begin position="100"/>
        <end position="123"/>
    </location>
</feature>
<dbReference type="Proteomes" id="UP000253744">
    <property type="component" value="Plasmid pDrdIV"/>
</dbReference>
<evidence type="ECO:0000259" key="2">
    <source>
        <dbReference type="Pfam" id="PF13392"/>
    </source>
</evidence>
<reference evidence="3 4" key="1">
    <citation type="submission" date="2018-07" db="EMBL/GenBank/DDBJ databases">
        <title>Complete Genome and Methylome Analysis of Deinococcus wulumuqiensis NEB 479.</title>
        <authorList>
            <person name="Fomenkov A."/>
            <person name="Luyten Y."/>
            <person name="Vincze T."/>
            <person name="Anton B.P."/>
            <person name="Clark T."/>
            <person name="Roberts R.J."/>
            <person name="Morgan R.D."/>
        </authorList>
    </citation>
    <scope>NUCLEOTIDE SEQUENCE [LARGE SCALE GENOMIC DNA]</scope>
    <source>
        <strain evidence="3 4">NEB 479</strain>
        <plasmid evidence="4">Plasmid pdrdiv</plasmid>
    </source>
</reference>
<keyword evidence="3" id="KW-0255">Endonuclease</keyword>
<keyword evidence="3" id="KW-0378">Hydrolase</keyword>
<evidence type="ECO:0000313" key="4">
    <source>
        <dbReference type="Proteomes" id="UP000253744"/>
    </source>
</evidence>
<name>A0A345ILF9_9DEIO</name>